<feature type="compositionally biased region" description="Polar residues" evidence="1">
    <location>
        <begin position="271"/>
        <end position="283"/>
    </location>
</feature>
<dbReference type="OrthoDB" id="10323405at2759"/>
<name>A0A8K0W5J8_9PLEO</name>
<keyword evidence="4" id="KW-1185">Reference proteome</keyword>
<evidence type="ECO:0000256" key="1">
    <source>
        <dbReference type="SAM" id="MobiDB-lite"/>
    </source>
</evidence>
<dbReference type="Pfam" id="PF00646">
    <property type="entry name" value="F-box"/>
    <property type="match status" value="1"/>
</dbReference>
<evidence type="ECO:0000259" key="2">
    <source>
        <dbReference type="PROSITE" id="PS50181"/>
    </source>
</evidence>
<dbReference type="CDD" id="cd09917">
    <property type="entry name" value="F-box_SF"/>
    <property type="match status" value="1"/>
</dbReference>
<feature type="compositionally biased region" description="Basic and acidic residues" evidence="1">
    <location>
        <begin position="885"/>
        <end position="895"/>
    </location>
</feature>
<feature type="region of interest" description="Disordered" evidence="1">
    <location>
        <begin position="841"/>
        <end position="895"/>
    </location>
</feature>
<dbReference type="AlphaFoldDB" id="A0A8K0W5J8"/>
<dbReference type="SUPFAM" id="SSF81383">
    <property type="entry name" value="F-box domain"/>
    <property type="match status" value="1"/>
</dbReference>
<evidence type="ECO:0000313" key="3">
    <source>
        <dbReference type="EMBL" id="KAH7095994.1"/>
    </source>
</evidence>
<feature type="compositionally biased region" description="Low complexity" evidence="1">
    <location>
        <begin position="777"/>
        <end position="791"/>
    </location>
</feature>
<dbReference type="EMBL" id="JAGMVJ010000001">
    <property type="protein sequence ID" value="KAH7095994.1"/>
    <property type="molecule type" value="Genomic_DNA"/>
</dbReference>
<dbReference type="SMART" id="SM00256">
    <property type="entry name" value="FBOX"/>
    <property type="match status" value="1"/>
</dbReference>
<proteinExistence type="predicted"/>
<dbReference type="InterPro" id="IPR036047">
    <property type="entry name" value="F-box-like_dom_sf"/>
</dbReference>
<dbReference type="Proteomes" id="UP000813461">
    <property type="component" value="Unassembled WGS sequence"/>
</dbReference>
<comment type="caution">
    <text evidence="3">The sequence shown here is derived from an EMBL/GenBank/DDBJ whole genome shotgun (WGS) entry which is preliminary data.</text>
</comment>
<dbReference type="PROSITE" id="PS50181">
    <property type="entry name" value="FBOX"/>
    <property type="match status" value="1"/>
</dbReference>
<feature type="compositionally biased region" description="Basic and acidic residues" evidence="1">
    <location>
        <begin position="554"/>
        <end position="567"/>
    </location>
</feature>
<organism evidence="3 4">
    <name type="scientific">Paraphoma chrysanthemicola</name>
    <dbReference type="NCBI Taxonomy" id="798071"/>
    <lineage>
        <taxon>Eukaryota</taxon>
        <taxon>Fungi</taxon>
        <taxon>Dikarya</taxon>
        <taxon>Ascomycota</taxon>
        <taxon>Pezizomycotina</taxon>
        <taxon>Dothideomycetes</taxon>
        <taxon>Pleosporomycetidae</taxon>
        <taxon>Pleosporales</taxon>
        <taxon>Pleosporineae</taxon>
        <taxon>Phaeosphaeriaceae</taxon>
        <taxon>Paraphoma</taxon>
    </lineage>
</organism>
<feature type="region of interest" description="Disordered" evidence="1">
    <location>
        <begin position="263"/>
        <end position="283"/>
    </location>
</feature>
<accession>A0A8K0W5J8</accession>
<protein>
    <recommendedName>
        <fullName evidence="2">F-box domain-containing protein</fullName>
    </recommendedName>
</protein>
<reference evidence="3" key="1">
    <citation type="journal article" date="2021" name="Nat. Commun.">
        <title>Genetic determinants of endophytism in the Arabidopsis root mycobiome.</title>
        <authorList>
            <person name="Mesny F."/>
            <person name="Miyauchi S."/>
            <person name="Thiergart T."/>
            <person name="Pickel B."/>
            <person name="Atanasova L."/>
            <person name="Karlsson M."/>
            <person name="Huettel B."/>
            <person name="Barry K.W."/>
            <person name="Haridas S."/>
            <person name="Chen C."/>
            <person name="Bauer D."/>
            <person name="Andreopoulos W."/>
            <person name="Pangilinan J."/>
            <person name="LaButti K."/>
            <person name="Riley R."/>
            <person name="Lipzen A."/>
            <person name="Clum A."/>
            <person name="Drula E."/>
            <person name="Henrissat B."/>
            <person name="Kohler A."/>
            <person name="Grigoriev I.V."/>
            <person name="Martin F.M."/>
            <person name="Hacquard S."/>
        </authorList>
    </citation>
    <scope>NUCLEOTIDE SEQUENCE</scope>
    <source>
        <strain evidence="3">MPI-SDFR-AT-0120</strain>
    </source>
</reference>
<feature type="domain" description="F-box" evidence="2">
    <location>
        <begin position="31"/>
        <end position="82"/>
    </location>
</feature>
<evidence type="ECO:0000313" key="4">
    <source>
        <dbReference type="Proteomes" id="UP000813461"/>
    </source>
</evidence>
<dbReference type="InterPro" id="IPR001810">
    <property type="entry name" value="F-box_dom"/>
</dbReference>
<feature type="compositionally biased region" description="Acidic residues" evidence="1">
    <location>
        <begin position="601"/>
        <end position="623"/>
    </location>
</feature>
<gene>
    <name evidence="3" type="ORF">FB567DRAFT_513941</name>
</gene>
<sequence length="895" mass="100626">MDLLLDYKTQIDAVIAQYEDLTSPSFHVQAETKAFQLPPEVIESILSHCDWLDLVRLRQASQHWSDTIKKHPYISDVLFDAYMKRRDGSKYDNEAFHYSGPLELRVIFQPHPKPYDPEERSQYIWTVSQLYHVEKQYNYFFESIRKGLHSLRVYAPGDPIRMKFCNNNRELGEALERSYREWKHEGLCQPPAADIHLHCSFRFDDREVSHINLKMYKEQGIITHDVLNELKVAFGRHHNLYLDGIVTRKLKLAHLEIARLKRQQAEDEANSEPQLDASESSVSKDLGWVDQAGQRILEKVRAIERCEGCRKEDEEEPFCPRCEFIGLVRERLKVFVSGARCALFDDTIQRVAELKEALVPPIGSKEQWVDEGVAELSWAMDRIPAFLEMELISATMLQLCVDVRPPPTLDDYLSRKCCPEGSVQWQCADCGMLDLQYEQAWECAINAYHFEERQKEGKMPVDPTTVPAGPSVEDLESFLKTERVRRPELEPTLWDLVEPVKTQIENKVDGPPQAPEPELDSPKADRVEPNGAEDSSDDEFFSCAEGEKSSNGVADERVENAHAEHDAGVPLGQTEVEANEQGGGEEQIDGERAADGGQLDFLEELQLDGTPEEGEQVEQIEPPEAEHAEQTRVEHRSHSATQDDFEEPQGDSAVGLFKAQQEQALRASAPPEPALNAQANPQKDIADADVARRPSSRQDNCLLSWLANVPEQPPPIPRRSPRRDGYAAFPTRPQPAFRPAGTPSTHIPRDTPTALNQGMGMHPDSFVTNATRAMLGQNPPSNQPSSSSRSPIHPGLYAALERSTPRNDRLPVGNISPRPPPALNQGMDIAIDSFVTAASRAILAQPPPLQQSPSRQSPSQQRPSQQRPSQQLPLQPPPSNSPRRSPGEGDEGRRS</sequence>
<feature type="compositionally biased region" description="Basic and acidic residues" evidence="1">
    <location>
        <begin position="624"/>
        <end position="637"/>
    </location>
</feature>
<feature type="region of interest" description="Disordered" evidence="1">
    <location>
        <begin position="504"/>
        <end position="826"/>
    </location>
</feature>
<feature type="compositionally biased region" description="Low complexity" evidence="1">
    <location>
        <begin position="851"/>
        <end position="873"/>
    </location>
</feature>